<gene>
    <name evidence="1" type="ORF">FRZ06_06920</name>
</gene>
<protein>
    <submittedName>
        <fullName evidence="1">AMP-binding protein</fullName>
    </submittedName>
</protein>
<evidence type="ECO:0000313" key="1">
    <source>
        <dbReference type="EMBL" id="QOX63091.1"/>
    </source>
</evidence>
<accession>A0ACD1A9U9</accession>
<evidence type="ECO:0000313" key="2">
    <source>
        <dbReference type="Proteomes" id="UP000594014"/>
    </source>
</evidence>
<name>A0ACD1A9U9_9FIRM</name>
<reference evidence="1" key="1">
    <citation type="submission" date="2019-08" db="EMBL/GenBank/DDBJ databases">
        <title>Genome sequence of Clostridiales bacterium MT110.</title>
        <authorList>
            <person name="Cao J."/>
        </authorList>
    </citation>
    <scope>NUCLEOTIDE SEQUENCE</scope>
    <source>
        <strain evidence="1">MT110</strain>
    </source>
</reference>
<sequence>MSIIDKSRKIEITVQRVDSIPCSLVGKKMVFSADGAIETEPWQLPWPMPWIESVCRTFAMENIGVSQTKSARLYNPDEPDQYIEILAKSYVDLTIGQLADQVSELYGEREALISSTSSRRYTYGQFREFSGKLAKGLISIGLQKSDKVAVWAVNSPEFVLAQFAIAKAGGIMVPLNAYEKEMRMETLLRHSDTSTLIMQVGTKATENIEILYRLCPELCEAVPGRLRSERFPMLKNVIVISDEEYPGTYRWSELLQMGSTVDDTELSHRQKQLSYEDTVHMIYTSGTTGTPKGVMLNSANVIENANAMADRMELTEKDVMCVQAPMFHCFGCVACILTAVSRGGAMVMVDKFRPEITMSLIEREKCTVVSGVPTMFIGFIHEMEKNCYDFSSVRTGIIAGASCPPKLMEDIQNLLGIPKLVSSYGLTEASPCVTAVYADDPLEWKSTAAGAPIPGVQVRIMDSTTKEEVTDGSCGEIWVKGYNLMQGYYCMPDETAKAIDADGWLHTGDIGCLADNGYLSIKDRSKDIIIRSGENISPKEIEDFLHTHDAVAEAAVVGVSSYLYGEEVVAFIRVKDDRNLTENEIREYCRGKISTNKMPRWVVFLDRFPVSDSGKCLKSELRRHAAELKEKKIIS</sequence>
<keyword evidence="2" id="KW-1185">Reference proteome</keyword>
<dbReference type="EMBL" id="CP042469">
    <property type="protein sequence ID" value="QOX63091.1"/>
    <property type="molecule type" value="Genomic_DNA"/>
</dbReference>
<organism evidence="1 2">
    <name type="scientific">Anoxybacterium hadale</name>
    <dbReference type="NCBI Taxonomy" id="3408580"/>
    <lineage>
        <taxon>Bacteria</taxon>
        <taxon>Bacillati</taxon>
        <taxon>Bacillota</taxon>
        <taxon>Clostridia</taxon>
        <taxon>Peptostreptococcales</taxon>
        <taxon>Anaerovoracaceae</taxon>
        <taxon>Anoxybacterium</taxon>
    </lineage>
</organism>
<dbReference type="Proteomes" id="UP000594014">
    <property type="component" value="Chromosome"/>
</dbReference>
<proteinExistence type="predicted"/>